<dbReference type="EMBL" id="CP002453">
    <property type="protein sequence ID" value="ADV48992.1"/>
    <property type="molecule type" value="Genomic_DNA"/>
</dbReference>
<dbReference type="OrthoDB" id="1690999at2"/>
<evidence type="ECO:0000313" key="4">
    <source>
        <dbReference type="Proteomes" id="UP000008634"/>
    </source>
</evidence>
<keyword evidence="4" id="KW-1185">Reference proteome</keyword>
<dbReference type="Proteomes" id="UP000008634">
    <property type="component" value="Chromosome"/>
</dbReference>
<sequence>MKILKIIVLILCISLFSCKKKAQAQNKNIETEINSSTKNLVVTEQFSEIKYTPKVIGQKDNLIIFNLAVIDNIPIVLYTYTYDYLAYLEINEKIVPFFDGYFMEYDKSSGTNVFKLLDGIKLLKKNNEYIIMFPIFSNEFTVFQLIGFDENASYKDYGEHTYDGETFEKIIGSPYEERIFHLKMYENEPRVYVNVGNKDLIFNEIYYKSPDNYINLSIKQVDSLKKLKQSKNSFTIGSTVYAQVDTYLNVRSTPNSTGAIIEKAYPKDGLKVLEILEAWVKIELNGKQGYVSKDFVR</sequence>
<keyword evidence="1" id="KW-0732">Signal</keyword>
<dbReference type="InterPro" id="IPR003646">
    <property type="entry name" value="SH3-like_bac-type"/>
</dbReference>
<proteinExistence type="predicted"/>
<accession>E6XCK3</accession>
<gene>
    <name evidence="3" type="ordered locus">Celal_1690</name>
</gene>
<dbReference type="Gene3D" id="2.30.30.40">
    <property type="entry name" value="SH3 Domains"/>
    <property type="match status" value="1"/>
</dbReference>
<dbReference type="PROSITE" id="PS51257">
    <property type="entry name" value="PROKAR_LIPOPROTEIN"/>
    <property type="match status" value="1"/>
</dbReference>
<dbReference type="KEGG" id="cao:Celal_1690"/>
<name>E6XCK3_CELAD</name>
<organism evidence="3 4">
    <name type="scientific">Cellulophaga algicola (strain DSM 14237 / IC166 / ACAM 630)</name>
    <dbReference type="NCBI Taxonomy" id="688270"/>
    <lineage>
        <taxon>Bacteria</taxon>
        <taxon>Pseudomonadati</taxon>
        <taxon>Bacteroidota</taxon>
        <taxon>Flavobacteriia</taxon>
        <taxon>Flavobacteriales</taxon>
        <taxon>Flavobacteriaceae</taxon>
        <taxon>Cellulophaga</taxon>
    </lineage>
</organism>
<feature type="signal peptide" evidence="1">
    <location>
        <begin position="1"/>
        <end position="24"/>
    </location>
</feature>
<protein>
    <submittedName>
        <fullName evidence="3">SH3 type 3 domain protein</fullName>
    </submittedName>
</protein>
<evidence type="ECO:0000256" key="1">
    <source>
        <dbReference type="SAM" id="SignalP"/>
    </source>
</evidence>
<dbReference type="STRING" id="688270.Celal_1690"/>
<feature type="chain" id="PRO_5003215669" evidence="1">
    <location>
        <begin position="25"/>
        <end position="297"/>
    </location>
</feature>
<dbReference type="AlphaFoldDB" id="E6XCK3"/>
<dbReference type="Pfam" id="PF08239">
    <property type="entry name" value="SH3_3"/>
    <property type="match status" value="1"/>
</dbReference>
<dbReference type="eggNOG" id="COG3103">
    <property type="taxonomic scope" value="Bacteria"/>
</dbReference>
<dbReference type="HOGENOM" id="CLU_935936_0_0_10"/>
<evidence type="ECO:0000313" key="3">
    <source>
        <dbReference type="EMBL" id="ADV48992.1"/>
    </source>
</evidence>
<evidence type="ECO:0000259" key="2">
    <source>
        <dbReference type="Pfam" id="PF08239"/>
    </source>
</evidence>
<reference evidence="3 4" key="1">
    <citation type="journal article" date="2010" name="Stand. Genomic Sci.">
        <title>Complete genome sequence of Cellulophaga algicola type strain (IC166).</title>
        <authorList>
            <person name="Abt B."/>
            <person name="Lu M."/>
            <person name="Misra M."/>
            <person name="Han C."/>
            <person name="Nolan M."/>
            <person name="Lucas S."/>
            <person name="Hammon N."/>
            <person name="Deshpande S."/>
            <person name="Cheng J.F."/>
            <person name="Tapia R."/>
            <person name="Goodwin L."/>
            <person name="Pitluck S."/>
            <person name="Liolios K."/>
            <person name="Pagani I."/>
            <person name="Ivanova N."/>
            <person name="Mavromatis K."/>
            <person name="Ovchinikova G."/>
            <person name="Pati A."/>
            <person name="Chen A."/>
            <person name="Palaniappan K."/>
            <person name="Land M."/>
            <person name="Hauser L."/>
            <person name="Chang Y.J."/>
            <person name="Jeffries C.D."/>
            <person name="Detter J.C."/>
            <person name="Brambilla E."/>
            <person name="Rohde M."/>
            <person name="Tindall B.J."/>
            <person name="Goker M."/>
            <person name="Woyke T."/>
            <person name="Bristow J."/>
            <person name="Eisen J.A."/>
            <person name="Markowitz V."/>
            <person name="Hugenholtz P."/>
            <person name="Kyrpides N.C."/>
            <person name="Klenk H.P."/>
            <person name="Lapidus A."/>
        </authorList>
    </citation>
    <scope>NUCLEOTIDE SEQUENCE [LARGE SCALE GENOMIC DNA]</scope>
    <source>
        <strain evidence="4">DSM 14237 / IC166 / ACAM 630</strain>
    </source>
</reference>
<feature type="domain" description="SH3b" evidence="2">
    <location>
        <begin position="247"/>
        <end position="296"/>
    </location>
</feature>
<dbReference type="RefSeq" id="WP_013550472.1">
    <property type="nucleotide sequence ID" value="NC_014934.1"/>
</dbReference>